<evidence type="ECO:0000256" key="2">
    <source>
        <dbReference type="ARBA" id="ARBA00022679"/>
    </source>
</evidence>
<evidence type="ECO:0000256" key="3">
    <source>
        <dbReference type="SAM" id="Phobius"/>
    </source>
</evidence>
<accession>A0A317T7P3</accession>
<dbReference type="CDD" id="cd06533">
    <property type="entry name" value="Glyco_transf_WecG_TagA"/>
    <property type="match status" value="1"/>
</dbReference>
<keyword evidence="5" id="KW-1185">Reference proteome</keyword>
<gene>
    <name evidence="4" type="ORF">CR164_05865</name>
</gene>
<evidence type="ECO:0000313" key="4">
    <source>
        <dbReference type="EMBL" id="PWW82585.1"/>
    </source>
</evidence>
<dbReference type="PANTHER" id="PTHR34136:SF1">
    <property type="entry name" value="UDP-N-ACETYL-D-MANNOSAMINURONIC ACID TRANSFERASE"/>
    <property type="match status" value="1"/>
</dbReference>
<proteinExistence type="predicted"/>
<keyword evidence="2 4" id="KW-0808">Transferase</keyword>
<sequence length="588" mass="66792">MEPKTECPGTKPPKTERTAKAVIFGKKEKVADLFQLLESRYNKVTLTETEYELEQLAPERHAIGLAIMTDSFPVKLSAGLLHRVRRKLAPQNMICLSADIDHEKEKNLRSAGLIFLGSYRSFFAYAERIITQTQTDRNQKPMDQRKDSAMSLEKRLSGRFSTLRSRLKRTVFGLSAMVAEAVVRLIEISVGLVVTFLLFLPMLIVLAVRKLFTGTPVFSRHKVFGVAAKPITIQRFNTTATIFSGFPLFLELFTGRLALVGTAIREEKDGPGNAEDAYIKMIKPGIVSLWDIRRSTKIAHEGKAAIEWEYIFRKRPFYDLLLFLRAFPALLYQEQNRAPSPVFHLLGLDIDNITMEEAVSIMRKHLEQKKQCSIFFVNPDCLNKMVDDPDYFSTLQKGDYIFPDGIGLSIAGKLLQTPLRENINGTDMLPYLCTMASEDEKSLFLLGSKPGVAKTAAEKIKEAFDVTIAGTANGYFDHDTQSDTIIETINNSGASILLVAFGAPRQEKWIARYRGHLKPEILIGVGGLFDFYSGNINRAPEWMREIGLEWVYRIMQEPGRMWRRYIIGNPVFLYRVMKWKLFTRSMNP</sequence>
<protein>
    <submittedName>
        <fullName evidence="4">N-acetylmannosaminyltransferase</fullName>
    </submittedName>
</protein>
<dbReference type="NCBIfam" id="TIGR00696">
    <property type="entry name" value="wecG_tagA_cpsF"/>
    <property type="match status" value="1"/>
</dbReference>
<keyword evidence="3" id="KW-1133">Transmembrane helix</keyword>
<keyword evidence="1" id="KW-0328">Glycosyltransferase</keyword>
<dbReference type="PANTHER" id="PTHR34136">
    <property type="match status" value="1"/>
</dbReference>
<dbReference type="Proteomes" id="UP000246278">
    <property type="component" value="Unassembled WGS sequence"/>
</dbReference>
<dbReference type="RefSeq" id="WP_110023062.1">
    <property type="nucleotide sequence ID" value="NZ_PDNZ01000003.1"/>
</dbReference>
<feature type="transmembrane region" description="Helical" evidence="3">
    <location>
        <begin position="192"/>
        <end position="212"/>
    </location>
</feature>
<evidence type="ECO:0000313" key="5">
    <source>
        <dbReference type="Proteomes" id="UP000246278"/>
    </source>
</evidence>
<organism evidence="4 5">
    <name type="scientific">Prosthecochloris marina</name>
    <dbReference type="NCBI Taxonomy" id="2017681"/>
    <lineage>
        <taxon>Bacteria</taxon>
        <taxon>Pseudomonadati</taxon>
        <taxon>Chlorobiota</taxon>
        <taxon>Chlorobiia</taxon>
        <taxon>Chlorobiales</taxon>
        <taxon>Chlorobiaceae</taxon>
        <taxon>Prosthecochloris</taxon>
    </lineage>
</organism>
<dbReference type="InterPro" id="IPR004629">
    <property type="entry name" value="WecG_TagA_CpsF"/>
</dbReference>
<dbReference type="OrthoDB" id="9771846at2"/>
<dbReference type="EMBL" id="PDNZ01000003">
    <property type="protein sequence ID" value="PWW82585.1"/>
    <property type="molecule type" value="Genomic_DNA"/>
</dbReference>
<keyword evidence="3" id="KW-0472">Membrane</keyword>
<evidence type="ECO:0000256" key="1">
    <source>
        <dbReference type="ARBA" id="ARBA00022676"/>
    </source>
</evidence>
<name>A0A317T7P3_9CHLB</name>
<keyword evidence="3" id="KW-0812">Transmembrane</keyword>
<dbReference type="Pfam" id="PF03808">
    <property type="entry name" value="Glyco_tran_WecG"/>
    <property type="match status" value="1"/>
</dbReference>
<comment type="caution">
    <text evidence="4">The sequence shown here is derived from an EMBL/GenBank/DDBJ whole genome shotgun (WGS) entry which is preliminary data.</text>
</comment>
<dbReference type="GO" id="GO:0016758">
    <property type="term" value="F:hexosyltransferase activity"/>
    <property type="evidence" value="ECO:0007669"/>
    <property type="project" value="TreeGrafter"/>
</dbReference>
<reference evidence="5" key="1">
    <citation type="submission" date="2017-10" db="EMBL/GenBank/DDBJ databases">
        <authorList>
            <person name="Gaisin V.A."/>
            <person name="Rysina M.S."/>
            <person name="Grouzdev D.S."/>
        </authorList>
    </citation>
    <scope>NUCLEOTIDE SEQUENCE [LARGE SCALE GENOMIC DNA]</scope>
    <source>
        <strain evidence="5">V1</strain>
    </source>
</reference>
<dbReference type="AlphaFoldDB" id="A0A317T7P3"/>